<evidence type="ECO:0000313" key="2">
    <source>
        <dbReference type="Proteomes" id="UP000434044"/>
    </source>
</evidence>
<proteinExistence type="predicted"/>
<dbReference type="RefSeq" id="WP_186343236.1">
    <property type="nucleotide sequence ID" value="NZ_WNKT01000117.1"/>
</dbReference>
<dbReference type="EMBL" id="WNKT01000117">
    <property type="protein sequence ID" value="MTW23241.1"/>
    <property type="molecule type" value="Genomic_DNA"/>
</dbReference>
<protein>
    <submittedName>
        <fullName evidence="1">Uncharacterized protein</fullName>
    </submittedName>
</protein>
<gene>
    <name evidence="1" type="ORF">GJ668_19660</name>
</gene>
<name>A0A6N8EHZ6_9GAMM</name>
<sequence length="319" mass="36303">MRGTRRVMLDSPAYFRTLGWLGKTSTTGEAAWLERPLPWGDWDARGSWPYQSLPSETLLQRLYEAEAANGQRLLTWTGVIRPDQGLAKDVNDRLKRLASHCASCWRPLKEHLGHVPDRPSARQHYSARTRRRLREAQRQLQVELEPLSEQHRCIATWQEALRRLRGIPRASSPDAAHFEGLIQLATEYPTALPTITLRHRSDGTLGGLCLAVQDASDSPSWHLHSLFCDARARKSFGAYTLFDTAIECWGAEPIWWGGQPATAEGVGIWRFKQRFSNASAPAHLLCLELDPTRLREIRASRPLYAWLPDYRDPVLELLV</sequence>
<dbReference type="Proteomes" id="UP000434044">
    <property type="component" value="Unassembled WGS sequence"/>
</dbReference>
<reference evidence="1 2" key="1">
    <citation type="submission" date="2019-11" db="EMBL/GenBank/DDBJ databases">
        <title>Whole-genome sequence of the anaerobic purple sulfur bacterium Allochromatium palmeri DSM 15591.</title>
        <authorList>
            <person name="Kyndt J.A."/>
            <person name="Meyer T.E."/>
        </authorList>
    </citation>
    <scope>NUCLEOTIDE SEQUENCE [LARGE SCALE GENOMIC DNA]</scope>
    <source>
        <strain evidence="1 2">DSM 15591</strain>
    </source>
</reference>
<dbReference type="AlphaFoldDB" id="A0A6N8EHZ6"/>
<keyword evidence="2" id="KW-1185">Reference proteome</keyword>
<comment type="caution">
    <text evidence="1">The sequence shown here is derived from an EMBL/GenBank/DDBJ whole genome shotgun (WGS) entry which is preliminary data.</text>
</comment>
<dbReference type="InterPro" id="IPR016181">
    <property type="entry name" value="Acyl_CoA_acyltransferase"/>
</dbReference>
<organism evidence="1 2">
    <name type="scientific">Allochromatium palmeri</name>
    <dbReference type="NCBI Taxonomy" id="231048"/>
    <lineage>
        <taxon>Bacteria</taxon>
        <taxon>Pseudomonadati</taxon>
        <taxon>Pseudomonadota</taxon>
        <taxon>Gammaproteobacteria</taxon>
        <taxon>Chromatiales</taxon>
        <taxon>Chromatiaceae</taxon>
        <taxon>Allochromatium</taxon>
    </lineage>
</organism>
<evidence type="ECO:0000313" key="1">
    <source>
        <dbReference type="EMBL" id="MTW23241.1"/>
    </source>
</evidence>
<accession>A0A6N8EHZ6</accession>
<dbReference type="SUPFAM" id="SSF55729">
    <property type="entry name" value="Acyl-CoA N-acyltransferases (Nat)"/>
    <property type="match status" value="1"/>
</dbReference>